<accession>A0A2P2FFC7</accession>
<gene>
    <name evidence="2" type="ORF">BB31_41565</name>
</gene>
<comment type="caution">
    <text evidence="2">The sequence shown here is derived from an EMBL/GenBank/DDBJ whole genome shotgun (WGS) entry which is preliminary data.</text>
</comment>
<proteinExistence type="predicted"/>
<name>A0A2P2FFC7_AMYLU</name>
<feature type="compositionally biased region" description="Low complexity" evidence="1">
    <location>
        <begin position="494"/>
        <end position="504"/>
    </location>
</feature>
<feature type="compositionally biased region" description="Polar residues" evidence="1">
    <location>
        <begin position="505"/>
        <end position="517"/>
    </location>
</feature>
<evidence type="ECO:0000313" key="2">
    <source>
        <dbReference type="EMBL" id="KFU75423.1"/>
    </source>
</evidence>
<protein>
    <submittedName>
        <fullName evidence="2">Uncharacterized protein</fullName>
    </submittedName>
</protein>
<evidence type="ECO:0000313" key="3">
    <source>
        <dbReference type="Proteomes" id="UP000256220"/>
    </source>
</evidence>
<evidence type="ECO:0000256" key="1">
    <source>
        <dbReference type="SAM" id="MobiDB-lite"/>
    </source>
</evidence>
<dbReference type="AlphaFoldDB" id="A0A2P2FFC7"/>
<sequence>MSPLTFHPAGVPSGLTGRPDAQFGFELEFQVIGEDFVDVNAVLRAKLDEAGFGDWAVVEEGAHDYGVEVISPILPGAAKSWANLAAVLEIICSYRGVDGASAQADHVGGHVNFSFEEQLEPPVYGRVAQLNMAFESLLYRLGNHYGATALQRDLWAVGPNPIPPPAREIVSIDEVQALSTSKYDAINFQYVDGDASDWLEFRFWAGSLDPAVWQVHAEISAAMVLAAKDPSLYRRLDELMADPRLLGHEPETGTNETELGRLLDFLALLPLSPAAQKLAVALYAWTSPWTDQGANDHQLRAQTVIGPGARGWIFPTRGDSVPDVLQISGKLQEYAGAEIVVATASPGRRTVEMWRRDPVPFAGFAKVLAARGVTGNAADEAKHAGFEARLVLAVSGGAARLGLAVMAEVSVPTVVTHGRVQVTEDGRIESDSEWIELRPGGEQPLRTGVTDLRQALDQVWAHAAPKPQAAAPGPSAAWPGFGGTPFLTLAGAGAPASPGVAVPSDQVSSDNVNWSWR</sequence>
<feature type="region of interest" description="Disordered" evidence="1">
    <location>
        <begin position="494"/>
        <end position="517"/>
    </location>
</feature>
<dbReference type="EMBL" id="JFBM01000069">
    <property type="protein sequence ID" value="KFU75423.1"/>
    <property type="molecule type" value="Genomic_DNA"/>
</dbReference>
<dbReference type="Proteomes" id="UP000256220">
    <property type="component" value="Unassembled WGS sequence"/>
</dbReference>
<organism evidence="2 3">
    <name type="scientific">Amycolatopsis lurida NRRL 2430</name>
    <dbReference type="NCBI Taxonomy" id="1460371"/>
    <lineage>
        <taxon>Bacteria</taxon>
        <taxon>Bacillati</taxon>
        <taxon>Actinomycetota</taxon>
        <taxon>Actinomycetes</taxon>
        <taxon>Pseudonocardiales</taxon>
        <taxon>Pseudonocardiaceae</taxon>
        <taxon>Amycolatopsis</taxon>
    </lineage>
</organism>
<reference evidence="2 3" key="1">
    <citation type="journal article" date="2014" name="Genome Announc.">
        <title>Draft Genome Sequence of Amycolatopsis lurida NRRL 2430, Producer of the Glycopeptide Family Antibiotic Ristocetin.</title>
        <authorList>
            <person name="Kwun M.J."/>
            <person name="Hong H.J."/>
        </authorList>
    </citation>
    <scope>NUCLEOTIDE SEQUENCE [LARGE SCALE GENOMIC DNA]</scope>
    <source>
        <strain evidence="2 3">NRRL 2430</strain>
    </source>
</reference>
<keyword evidence="3" id="KW-1185">Reference proteome</keyword>
<dbReference type="RefSeq" id="WP_034324344.1">
    <property type="nucleotide sequence ID" value="NZ_JFBM01000069.1"/>
</dbReference>